<evidence type="ECO:0000259" key="6">
    <source>
        <dbReference type="SMART" id="SM00993"/>
    </source>
</evidence>
<dbReference type="PANTHER" id="PTHR31200:SF1">
    <property type="entry name" value="INO80 COMPLEX SUBUNIT C"/>
    <property type="match status" value="1"/>
</dbReference>
<reference evidence="7 8" key="1">
    <citation type="journal article" date="2018" name="Gigascience">
        <title>Genomes of trombidid mites reveal novel predicted allergens and laterally-transferred genes associated with secondary metabolism.</title>
        <authorList>
            <person name="Dong X."/>
            <person name="Chaisiri K."/>
            <person name="Xia D."/>
            <person name="Armstrong S.D."/>
            <person name="Fang Y."/>
            <person name="Donnelly M.J."/>
            <person name="Kadowaki T."/>
            <person name="McGarry J.W."/>
            <person name="Darby A.C."/>
            <person name="Makepeace B.L."/>
        </authorList>
    </citation>
    <scope>NUCLEOTIDE SEQUENCE [LARGE SCALE GENOMIC DNA]</scope>
    <source>
        <strain evidence="7">UoL-UT</strain>
    </source>
</reference>
<evidence type="ECO:0000256" key="4">
    <source>
        <dbReference type="ARBA" id="ARBA00023242"/>
    </source>
</evidence>
<sequence>MPKKKKSQQNADTSACVDDNEEVPSNESEQKSSRNLPFKKANFVCSKAPTTNSKKSRGWKTLKQIIGSEKPQPGTGVTYASIDAPPSIKPVQKFSDLSGIPSRYRDPSSKLFYCNCDEYAQIKMLTSDIINGYLELRKENS</sequence>
<dbReference type="VEuPathDB" id="VectorBase:LDEU003781"/>
<feature type="domain" description="Vps72/YL1 C-terminal" evidence="6">
    <location>
        <begin position="93"/>
        <end position="122"/>
    </location>
</feature>
<dbReference type="AlphaFoldDB" id="A0A443SL53"/>
<dbReference type="PANTHER" id="PTHR31200">
    <property type="entry name" value="INO80 COMPLEX SUBUNIT C"/>
    <property type="match status" value="1"/>
</dbReference>
<dbReference type="InterPro" id="IPR013272">
    <property type="entry name" value="Vps72/YL1_C"/>
</dbReference>
<feature type="region of interest" description="Disordered" evidence="5">
    <location>
        <begin position="1"/>
        <end position="35"/>
    </location>
</feature>
<gene>
    <name evidence="7" type="ORF">B4U80_09686</name>
</gene>
<dbReference type="OrthoDB" id="49520at2759"/>
<evidence type="ECO:0000256" key="1">
    <source>
        <dbReference type="ARBA" id="ARBA00004123"/>
    </source>
</evidence>
<dbReference type="InterPro" id="IPR029525">
    <property type="entry name" value="INO80C/Ies6"/>
</dbReference>
<proteinExistence type="predicted"/>
<evidence type="ECO:0000313" key="7">
    <source>
        <dbReference type="EMBL" id="RWS28257.1"/>
    </source>
</evidence>
<organism evidence="7 8">
    <name type="scientific">Leptotrombidium deliense</name>
    <dbReference type="NCBI Taxonomy" id="299467"/>
    <lineage>
        <taxon>Eukaryota</taxon>
        <taxon>Metazoa</taxon>
        <taxon>Ecdysozoa</taxon>
        <taxon>Arthropoda</taxon>
        <taxon>Chelicerata</taxon>
        <taxon>Arachnida</taxon>
        <taxon>Acari</taxon>
        <taxon>Acariformes</taxon>
        <taxon>Trombidiformes</taxon>
        <taxon>Prostigmata</taxon>
        <taxon>Anystina</taxon>
        <taxon>Parasitengona</taxon>
        <taxon>Trombiculoidea</taxon>
        <taxon>Trombiculidae</taxon>
        <taxon>Leptotrombidium</taxon>
    </lineage>
</organism>
<keyword evidence="3" id="KW-0804">Transcription</keyword>
<dbReference type="GO" id="GO:0006338">
    <property type="term" value="P:chromatin remodeling"/>
    <property type="evidence" value="ECO:0007669"/>
    <property type="project" value="InterPro"/>
</dbReference>
<keyword evidence="4" id="KW-0539">Nucleus</keyword>
<dbReference type="GO" id="GO:0031011">
    <property type="term" value="C:Ino80 complex"/>
    <property type="evidence" value="ECO:0007669"/>
    <property type="project" value="InterPro"/>
</dbReference>
<name>A0A443SL53_9ACAR</name>
<dbReference type="Pfam" id="PF08265">
    <property type="entry name" value="YL1_C"/>
    <property type="match status" value="1"/>
</dbReference>
<dbReference type="SMART" id="SM00993">
    <property type="entry name" value="YL1_C"/>
    <property type="match status" value="1"/>
</dbReference>
<dbReference type="STRING" id="299467.A0A443SL53"/>
<dbReference type="EMBL" id="NCKV01001483">
    <property type="protein sequence ID" value="RWS28257.1"/>
    <property type="molecule type" value="Genomic_DNA"/>
</dbReference>
<comment type="subcellular location">
    <subcellularLocation>
        <location evidence="1">Nucleus</location>
    </subcellularLocation>
</comment>
<keyword evidence="2" id="KW-0805">Transcription regulation</keyword>
<dbReference type="Proteomes" id="UP000288716">
    <property type="component" value="Unassembled WGS sequence"/>
</dbReference>
<keyword evidence="8" id="KW-1185">Reference proteome</keyword>
<evidence type="ECO:0000256" key="2">
    <source>
        <dbReference type="ARBA" id="ARBA00023015"/>
    </source>
</evidence>
<evidence type="ECO:0000256" key="5">
    <source>
        <dbReference type="SAM" id="MobiDB-lite"/>
    </source>
</evidence>
<evidence type="ECO:0000256" key="3">
    <source>
        <dbReference type="ARBA" id="ARBA00023163"/>
    </source>
</evidence>
<evidence type="ECO:0000313" key="8">
    <source>
        <dbReference type="Proteomes" id="UP000288716"/>
    </source>
</evidence>
<protein>
    <submittedName>
        <fullName evidence="7">INO80 complex subunit C-like protein</fullName>
    </submittedName>
</protein>
<comment type="caution">
    <text evidence="7">The sequence shown here is derived from an EMBL/GenBank/DDBJ whole genome shotgun (WGS) entry which is preliminary data.</text>
</comment>
<accession>A0A443SL53</accession>